<dbReference type="PROSITE" id="PS51257">
    <property type="entry name" value="PROKAR_LIPOPROTEIN"/>
    <property type="match status" value="1"/>
</dbReference>
<gene>
    <name evidence="1" type="ORF">SAMN05444349_1367</name>
</gene>
<dbReference type="AlphaFoldDB" id="A0A1M5EM53"/>
<name>A0A1M5EM53_9BACE</name>
<dbReference type="Gene3D" id="2.60.40.2620">
    <property type="entry name" value="Fimbrillin-like"/>
    <property type="match status" value="1"/>
</dbReference>
<dbReference type="Pfam" id="PF13149">
    <property type="entry name" value="Mfa_like_1"/>
    <property type="match status" value="1"/>
</dbReference>
<dbReference type="RefSeq" id="WP_025075963.1">
    <property type="nucleotide sequence ID" value="NZ_FQVD01000036.1"/>
</dbReference>
<reference evidence="1 2" key="1">
    <citation type="submission" date="2016-11" db="EMBL/GenBank/DDBJ databases">
        <authorList>
            <person name="Jaros S."/>
            <person name="Januszkiewicz K."/>
            <person name="Wedrychowicz H."/>
        </authorList>
    </citation>
    <scope>NUCLEOTIDE SEQUENCE [LARGE SCALE GENOMIC DNA]</scope>
    <source>
        <strain evidence="1 2">DSM 26883</strain>
    </source>
</reference>
<proteinExistence type="predicted"/>
<evidence type="ECO:0000313" key="1">
    <source>
        <dbReference type="EMBL" id="SHF80171.1"/>
    </source>
</evidence>
<dbReference type="STRING" id="871325.SAMN05444349_1367"/>
<accession>A0A1M5EM53</accession>
<dbReference type="EMBL" id="FQVD01000036">
    <property type="protein sequence ID" value="SHF80171.1"/>
    <property type="molecule type" value="Genomic_DNA"/>
</dbReference>
<dbReference type="InterPro" id="IPR042278">
    <property type="entry name" value="Mfa-like_1_N"/>
</dbReference>
<dbReference type="OrthoDB" id="1164152at2"/>
<dbReference type="InterPro" id="IPR025049">
    <property type="entry name" value="Mfa-like_1"/>
</dbReference>
<organism evidence="1 2">
    <name type="scientific">Bacteroides faecichinchillae</name>
    <dbReference type="NCBI Taxonomy" id="871325"/>
    <lineage>
        <taxon>Bacteria</taxon>
        <taxon>Pseudomonadati</taxon>
        <taxon>Bacteroidota</taxon>
        <taxon>Bacteroidia</taxon>
        <taxon>Bacteroidales</taxon>
        <taxon>Bacteroidaceae</taxon>
        <taxon>Bacteroides</taxon>
    </lineage>
</organism>
<dbReference type="Proteomes" id="UP000184436">
    <property type="component" value="Unassembled WGS sequence"/>
</dbReference>
<dbReference type="CDD" id="cd13120">
    <property type="entry name" value="BF2867_like_N"/>
    <property type="match status" value="1"/>
</dbReference>
<evidence type="ECO:0000313" key="2">
    <source>
        <dbReference type="Proteomes" id="UP000184436"/>
    </source>
</evidence>
<sequence length="1015" mass="112465">MRKNGLLHSINVIMVGMSLCMLTLFGSSCVTDDFGRYQNLSGNLSFDVKVQKNWTGCASSATTGTSIRKMSQSSDAEPLYLVTKISEPTENNGHETITRGVPVTSTESLEKTGFGLSAICYTGTWPEKDEDNKWTTNFAHNLKMTPKDGTWKTDEKLEWVNSGRIRFFAYHPYSDNSEDAVIHSSNSAQGIPTLTYTVPLDVKEQPDLLYAVKDCAGDGSEGAVNLEFGHALTAITIKAGDNMLAGKITGVEILNVYGEGKYKIGSTWTPQGEPKAFEIKDINVDLSENKDDKGNAKPGTVITDNEFTFMMIPQTLPEDAQLIIYFTDEPTGTPRTLVANLKDTTWPVGKRVTYSVSSTGIVIEPVFKMTVNRNGQWPNGGYKFGEGTFDVANIPMTDEDKAAYLPVSGFLHDVDITAYINVMQEKAETKTLDLSFEIEYSTDGGINWNTNDGNRTYGWNPVSDATIKAVGESTKGTILLPAQPSFTASQRVFEGISTTEGKKDWDLVGNNTLSNHSANCYMVHDHGHYKFPAYYGNTYKNGDDKAYSCHSDITDEVMKNKILKDFVAGDNRTVAQGPIQGIEKAVLIWQDSPDLVTEIEYKDGWVHFCVPQESLNQGNAVIAVLSNSNILWSWHIWVTHYNWTQSINTGLNNEEGKEFLFAPSNLGYCTPHEGDKERPVLMRIKAIIPGKGEVVIKPTNITGVSQPNENGVIAFTQPAVIASIAGDNTYYQWGRKDPMLPGVYNEEIRTLAGEKEEQFDIANKVFYSTPNYRFTSQNSTVPIGATIRAPYHFFMYNNNIPKDESNPEYNDANYKRRHWHDGSSEDYRQKTIANFWNSQLIVNGKTGTANYPNNIYVVKTVYDPSPAGYKVPPPSVFSTFAKEGIVLGSSKKEEDANSFKAILDLHSRINIGWELTTRSGNTVVFPSTGLRDMGTANRTIEYGTWAAHSKLTFIATSGFQGSVNTTASSSTLLFSIDYRQYTTNTTQPINAPLGIIYGTNNAYGFSVRPIRDEQK</sequence>
<keyword evidence="2" id="KW-1185">Reference proteome</keyword>
<protein>
    <submittedName>
        <fullName evidence="1">Fimbrillin-like</fullName>
    </submittedName>
</protein>